<keyword evidence="2" id="KW-1185">Reference proteome</keyword>
<protein>
    <submittedName>
        <fullName evidence="1">Uncharacterized protein</fullName>
    </submittedName>
</protein>
<proteinExistence type="predicted"/>
<evidence type="ECO:0000313" key="2">
    <source>
        <dbReference type="Proteomes" id="UP001054252"/>
    </source>
</evidence>
<dbReference type="PANTHER" id="PTHR33702">
    <property type="entry name" value="BNAA09G40010D PROTEIN"/>
    <property type="match status" value="1"/>
</dbReference>
<name>A0AAV5KBY6_9ROSI</name>
<sequence>MEGISVKLYKGLKGYWRRKGYVKLNGSRRRRMAEVELGSPTSTRRRRFWRFRVKPKLKFKLPSGMKFFLWLREAYVNMMLKFAHSTAFASSGYCEAISDRMATFGKAPMKEYDDKMIVEIYKSLMIGQLVPHDAAKIGAVRRRWKN</sequence>
<accession>A0AAV5KBY6</accession>
<dbReference type="PANTHER" id="PTHR33702:SF5">
    <property type="entry name" value="OS01G0308600 PROTEIN"/>
    <property type="match status" value="1"/>
</dbReference>
<organism evidence="1 2">
    <name type="scientific">Rubroshorea leprosula</name>
    <dbReference type="NCBI Taxonomy" id="152421"/>
    <lineage>
        <taxon>Eukaryota</taxon>
        <taxon>Viridiplantae</taxon>
        <taxon>Streptophyta</taxon>
        <taxon>Embryophyta</taxon>
        <taxon>Tracheophyta</taxon>
        <taxon>Spermatophyta</taxon>
        <taxon>Magnoliopsida</taxon>
        <taxon>eudicotyledons</taxon>
        <taxon>Gunneridae</taxon>
        <taxon>Pentapetalae</taxon>
        <taxon>rosids</taxon>
        <taxon>malvids</taxon>
        <taxon>Malvales</taxon>
        <taxon>Dipterocarpaceae</taxon>
        <taxon>Rubroshorea</taxon>
    </lineage>
</organism>
<comment type="caution">
    <text evidence="1">The sequence shown here is derived from an EMBL/GenBank/DDBJ whole genome shotgun (WGS) entry which is preliminary data.</text>
</comment>
<reference evidence="1 2" key="1">
    <citation type="journal article" date="2021" name="Commun. Biol.">
        <title>The genome of Shorea leprosula (Dipterocarpaceae) highlights the ecological relevance of drought in aseasonal tropical rainforests.</title>
        <authorList>
            <person name="Ng K.K.S."/>
            <person name="Kobayashi M.J."/>
            <person name="Fawcett J.A."/>
            <person name="Hatakeyama M."/>
            <person name="Paape T."/>
            <person name="Ng C.H."/>
            <person name="Ang C.C."/>
            <person name="Tnah L.H."/>
            <person name="Lee C.T."/>
            <person name="Nishiyama T."/>
            <person name="Sese J."/>
            <person name="O'Brien M.J."/>
            <person name="Copetti D."/>
            <person name="Mohd Noor M.I."/>
            <person name="Ong R.C."/>
            <person name="Putra M."/>
            <person name="Sireger I.Z."/>
            <person name="Indrioko S."/>
            <person name="Kosugi Y."/>
            <person name="Izuno A."/>
            <person name="Isagi Y."/>
            <person name="Lee S.L."/>
            <person name="Shimizu K.K."/>
        </authorList>
    </citation>
    <scope>NUCLEOTIDE SEQUENCE [LARGE SCALE GENOMIC DNA]</scope>
    <source>
        <strain evidence="1">214</strain>
    </source>
</reference>
<dbReference type="Proteomes" id="UP001054252">
    <property type="component" value="Unassembled WGS sequence"/>
</dbReference>
<dbReference type="EMBL" id="BPVZ01000059">
    <property type="protein sequence ID" value="GKV22107.1"/>
    <property type="molecule type" value="Genomic_DNA"/>
</dbReference>
<dbReference type="AlphaFoldDB" id="A0AAV5KBY6"/>
<evidence type="ECO:0000313" key="1">
    <source>
        <dbReference type="EMBL" id="GKV22107.1"/>
    </source>
</evidence>
<gene>
    <name evidence="1" type="ORF">SLEP1_g32003</name>
</gene>